<gene>
    <name evidence="1" type="ORF">FIBSPDRAFT_1040519</name>
</gene>
<accession>A0A166Q553</accession>
<keyword evidence="2" id="KW-1185">Reference proteome</keyword>
<name>A0A166Q553_9AGAM</name>
<dbReference type="EMBL" id="KV417512">
    <property type="protein sequence ID" value="KZP26764.1"/>
    <property type="molecule type" value="Genomic_DNA"/>
</dbReference>
<proteinExistence type="predicted"/>
<dbReference type="Proteomes" id="UP000076532">
    <property type="component" value="Unassembled WGS sequence"/>
</dbReference>
<evidence type="ECO:0000313" key="1">
    <source>
        <dbReference type="EMBL" id="KZP26764.1"/>
    </source>
</evidence>
<evidence type="ECO:0000313" key="2">
    <source>
        <dbReference type="Proteomes" id="UP000076532"/>
    </source>
</evidence>
<sequence>MALSEETVKQRCREHWNKGFIDLRNICFLSDDEVAKIAWQEVPSDHAWLDFFGRCAVPADVRVPRLRGPPVADQIEDKFGAHPYHYLRMERIYGPTLQQHLDAGGAFDAALADAVVEAYLALRRAFPDTGELRPGGRDHLIEGHLFPYDNEGAWVVATKADLIRVLEELARASDAPAAWDLAAAPCAFAHGDLSPTNIVVTPAGVAFLDFRYARLWPDGYERWTLETSLYDARFTLPMVAAFDREGLVTSAPFAANLSRIKRYYATFGVSLCM</sequence>
<dbReference type="AlphaFoldDB" id="A0A166Q553"/>
<dbReference type="InterPro" id="IPR011009">
    <property type="entry name" value="Kinase-like_dom_sf"/>
</dbReference>
<organism evidence="1 2">
    <name type="scientific">Athelia psychrophila</name>
    <dbReference type="NCBI Taxonomy" id="1759441"/>
    <lineage>
        <taxon>Eukaryota</taxon>
        <taxon>Fungi</taxon>
        <taxon>Dikarya</taxon>
        <taxon>Basidiomycota</taxon>
        <taxon>Agaricomycotina</taxon>
        <taxon>Agaricomycetes</taxon>
        <taxon>Agaricomycetidae</taxon>
        <taxon>Atheliales</taxon>
        <taxon>Atheliaceae</taxon>
        <taxon>Athelia</taxon>
    </lineage>
</organism>
<reference evidence="1 2" key="1">
    <citation type="journal article" date="2016" name="Mol. Biol. Evol.">
        <title>Comparative Genomics of Early-Diverging Mushroom-Forming Fungi Provides Insights into the Origins of Lignocellulose Decay Capabilities.</title>
        <authorList>
            <person name="Nagy L.G."/>
            <person name="Riley R."/>
            <person name="Tritt A."/>
            <person name="Adam C."/>
            <person name="Daum C."/>
            <person name="Floudas D."/>
            <person name="Sun H."/>
            <person name="Yadav J.S."/>
            <person name="Pangilinan J."/>
            <person name="Larsson K.H."/>
            <person name="Matsuura K."/>
            <person name="Barry K."/>
            <person name="Labutti K."/>
            <person name="Kuo R."/>
            <person name="Ohm R.A."/>
            <person name="Bhattacharya S.S."/>
            <person name="Shirouzu T."/>
            <person name="Yoshinaga Y."/>
            <person name="Martin F.M."/>
            <person name="Grigoriev I.V."/>
            <person name="Hibbett D.S."/>
        </authorList>
    </citation>
    <scope>NUCLEOTIDE SEQUENCE [LARGE SCALE GENOMIC DNA]</scope>
    <source>
        <strain evidence="1 2">CBS 109695</strain>
    </source>
</reference>
<dbReference type="SUPFAM" id="SSF56112">
    <property type="entry name" value="Protein kinase-like (PK-like)"/>
    <property type="match status" value="1"/>
</dbReference>
<protein>
    <submittedName>
        <fullName evidence="1">Uncharacterized protein</fullName>
    </submittedName>
</protein>